<feature type="transmembrane region" description="Helical" evidence="6">
    <location>
        <begin position="243"/>
        <end position="260"/>
    </location>
</feature>
<feature type="transmembrane region" description="Helical" evidence="6">
    <location>
        <begin position="197"/>
        <end position="222"/>
    </location>
</feature>
<proteinExistence type="predicted"/>
<evidence type="ECO:0000256" key="3">
    <source>
        <dbReference type="ARBA" id="ARBA00022989"/>
    </source>
</evidence>
<dbReference type="GO" id="GO:0016020">
    <property type="term" value="C:membrane"/>
    <property type="evidence" value="ECO:0007669"/>
    <property type="project" value="UniProtKB-SubCell"/>
</dbReference>
<evidence type="ECO:0000256" key="6">
    <source>
        <dbReference type="SAM" id="Phobius"/>
    </source>
</evidence>
<feature type="transmembrane region" description="Helical" evidence="6">
    <location>
        <begin position="153"/>
        <end position="172"/>
    </location>
</feature>
<keyword evidence="2 5" id="KW-0812">Transmembrane</keyword>
<dbReference type="AlphaFoldDB" id="A0A0F3GLU9"/>
<comment type="subcellular location">
    <subcellularLocation>
        <location evidence="1">Endomembrane system</location>
        <topology evidence="1">Multi-pass membrane protein</topology>
    </subcellularLocation>
    <subcellularLocation>
        <location evidence="5">Membrane</location>
        <topology evidence="5">Multi-pass membrane protein</topology>
    </subcellularLocation>
</comment>
<evidence type="ECO:0000313" key="8">
    <source>
        <dbReference type="EMBL" id="KJU82792.1"/>
    </source>
</evidence>
<feature type="transmembrane region" description="Helical" evidence="6">
    <location>
        <begin position="315"/>
        <end position="331"/>
    </location>
</feature>
<sequence length="332" mass="36324">MQGLNFSAIVPELILLGLGMLVLLLELVIKKKEYIAVLTLFGVLAAFFSLSTSGGSFADMFQLDAYSYVFKAIFLINLTLTILLSIQYMKLRASSFGEYYSLMVFSTVGMMFMVSATNLLIIYLGLELMALSTYILAGFIRHDRRSTEAAVKYFLMGAFSTAILLYGMSLLYGTTGTMDLVRIGDYIHYKGLSGNPLLLIAMVMFIVSLSFKVAAVPFHMWAPDVYEGAPTSVTAFMSVGPKAAGFAVFVKVLLIVFPSMRDNWSVIITGLAILTMLVGNVLALAQSNLKRMLAYSSIAHAGYVLLGIIPGTADGILGIMTYMFIYMFMNIG</sequence>
<gene>
    <name evidence="8" type="ORF">MBAV_005014</name>
</gene>
<evidence type="ECO:0000313" key="9">
    <source>
        <dbReference type="Proteomes" id="UP000033423"/>
    </source>
</evidence>
<dbReference type="InterPro" id="IPR001750">
    <property type="entry name" value="ND/Mrp_TM"/>
</dbReference>
<comment type="caution">
    <text evidence="8">The sequence shown here is derived from an EMBL/GenBank/DDBJ whole genome shotgun (WGS) entry which is preliminary data.</text>
</comment>
<organism evidence="8 9">
    <name type="scientific">Candidatus Magnetobacterium bavaricum</name>
    <dbReference type="NCBI Taxonomy" id="29290"/>
    <lineage>
        <taxon>Bacteria</taxon>
        <taxon>Pseudomonadati</taxon>
        <taxon>Nitrospirota</taxon>
        <taxon>Thermodesulfovibrionia</taxon>
        <taxon>Thermodesulfovibrionales</taxon>
        <taxon>Candidatus Magnetobacteriaceae</taxon>
        <taxon>Candidatus Magnetobacterium</taxon>
    </lineage>
</organism>
<evidence type="ECO:0000256" key="1">
    <source>
        <dbReference type="ARBA" id="ARBA00004127"/>
    </source>
</evidence>
<keyword evidence="9" id="KW-1185">Reference proteome</keyword>
<reference evidence="8 9" key="1">
    <citation type="submission" date="2015-02" db="EMBL/GenBank/DDBJ databases">
        <title>Single-cell genomics of uncultivated deep-branching MTB reveals a conserved set of magnetosome genes.</title>
        <authorList>
            <person name="Kolinko S."/>
            <person name="Richter M."/>
            <person name="Glockner F.O."/>
            <person name="Brachmann A."/>
            <person name="Schuler D."/>
        </authorList>
    </citation>
    <scope>NUCLEOTIDE SEQUENCE [LARGE SCALE GENOMIC DNA]</scope>
    <source>
        <strain evidence="8">TM-1</strain>
    </source>
</reference>
<keyword evidence="3 6" id="KW-1133">Transmembrane helix</keyword>
<keyword evidence="4 6" id="KW-0472">Membrane</keyword>
<dbReference type="GO" id="GO:0012505">
    <property type="term" value="C:endomembrane system"/>
    <property type="evidence" value="ECO:0007669"/>
    <property type="project" value="UniProtKB-SubCell"/>
</dbReference>
<evidence type="ECO:0000256" key="5">
    <source>
        <dbReference type="RuleBase" id="RU000320"/>
    </source>
</evidence>
<evidence type="ECO:0000259" key="7">
    <source>
        <dbReference type="Pfam" id="PF00361"/>
    </source>
</evidence>
<dbReference type="PANTHER" id="PTHR22773">
    <property type="entry name" value="NADH DEHYDROGENASE"/>
    <property type="match status" value="1"/>
</dbReference>
<feature type="transmembrane region" description="Helical" evidence="6">
    <location>
        <begin position="266"/>
        <end position="285"/>
    </location>
</feature>
<dbReference type="EMBL" id="LACI01002166">
    <property type="protein sequence ID" value="KJU82792.1"/>
    <property type="molecule type" value="Genomic_DNA"/>
</dbReference>
<feature type="transmembrane region" description="Helical" evidence="6">
    <location>
        <begin position="65"/>
        <end position="84"/>
    </location>
</feature>
<dbReference type="Proteomes" id="UP000033423">
    <property type="component" value="Unassembled WGS sequence"/>
</dbReference>
<feature type="transmembrane region" description="Helical" evidence="6">
    <location>
        <begin position="34"/>
        <end position="53"/>
    </location>
</feature>
<feature type="domain" description="NADH:quinone oxidoreductase/Mrp antiporter transmembrane" evidence="7">
    <location>
        <begin position="116"/>
        <end position="332"/>
    </location>
</feature>
<dbReference type="Pfam" id="PF00361">
    <property type="entry name" value="Proton_antipo_M"/>
    <property type="match status" value="1"/>
</dbReference>
<accession>A0A0F3GLU9</accession>
<protein>
    <submittedName>
        <fullName evidence="8">Proton-translocating NADH-quinone oxidoreductase, chain N</fullName>
    </submittedName>
</protein>
<name>A0A0F3GLU9_9BACT</name>
<evidence type="ECO:0000256" key="4">
    <source>
        <dbReference type="ARBA" id="ARBA00023136"/>
    </source>
</evidence>
<evidence type="ECO:0000256" key="2">
    <source>
        <dbReference type="ARBA" id="ARBA00022692"/>
    </source>
</evidence>
<feature type="transmembrane region" description="Helical" evidence="6">
    <location>
        <begin position="96"/>
        <end position="114"/>
    </location>
</feature>
<feature type="transmembrane region" description="Helical" evidence="6">
    <location>
        <begin position="6"/>
        <end position="27"/>
    </location>
</feature>
<feature type="non-terminal residue" evidence="8">
    <location>
        <position position="332"/>
    </location>
</feature>